<name>A0A9P5PYP4_9AGAR</name>
<accession>A0A9P5PYP4</accession>
<dbReference type="Pfam" id="PF04082">
    <property type="entry name" value="Fungal_trans"/>
    <property type="match status" value="1"/>
</dbReference>
<keyword evidence="3" id="KW-0862">Zinc</keyword>
<gene>
    <name evidence="8" type="ORF">BDP27DRAFT_427226</name>
</gene>
<dbReference type="InterPro" id="IPR017896">
    <property type="entry name" value="4Fe4S_Fe-S-bd"/>
</dbReference>
<feature type="compositionally biased region" description="Basic and acidic residues" evidence="4">
    <location>
        <begin position="793"/>
        <end position="813"/>
    </location>
</feature>
<dbReference type="SMART" id="SM00906">
    <property type="entry name" value="Fungal_trans"/>
    <property type="match status" value="1"/>
</dbReference>
<feature type="signal peptide" evidence="5">
    <location>
        <begin position="1"/>
        <end position="19"/>
    </location>
</feature>
<keyword evidence="3" id="KW-0863">Zinc-finger</keyword>
<keyword evidence="5" id="KW-0732">Signal</keyword>
<sequence>MLGLLSATLGSAASGPCFAISHDDDWRSVWDESNPILPTEQELIRRICSKSKFLIDSGMIYPDPLDDAVPRKIATFPEEATTARVLVILTCPVQNCGEQFQSQSLLTSHTQQKHDVVHGTALRVPLSAAKASSASTAPKPPSQPEKRKRRGGVAALSCAECRRLKLNRTFPCTGCTKKGCAAICPDGSLTTGKGNRFVLADTNELQGKIEELASRAKVLEEALAKSHSLVSPQPHPLLSDDLLQITRPIKEESPERGLPPTAPTSTSSTIDIVKEENREEEDEALTVYNASLGSLNIDNQNTYYGRTSSSWHFLLNETGVDSQKPRLTFEQPLPNDLPWLSYSFPFSPTVDKGTRQHLIELLPKIHVARRHYQNYYRNGAWQYTPISEIEFRTTIFQPFYDPQAEDHSYEDPLGSHRLAVLFFVLATGALLDLDGPSHPPEAKWYYQLGRASLALEPVMDSSSLSTIQALVLLASYMLVDDIYDHRWPLMGLTSKLVQTAGLHLDGTHWNLSPDETYRRRCLFWEAYSYDILQSLTYGRPPHMTLTYIDTKKPFETTRGANGEVEMTYDAWKHKFFGECLGVIWNKAFGAHPLSYNMLKHLDQQMRAYYVPPSLRVPGFGGAKLNQDLHPPSPELTMQRHFLVALKEITSFYMHRGFFATAVNENPENPIEHHPYGESVQTIYDSACICVGLMRSLFRHQPEIMQRFSYFFDHIFSCAYVLGSIASKPKVPMALSALTNLELVYDLFDATYDTPRRTKILIEISKLRNQARLALNVTHNPLTDAQKLSRLKRLKTEESPVRETNPRLVPDRQHSSWGNHTPSLTSTSLTPTSPSSPTSSRQYSPTATTHVQSTSYQPAFNLSPSRSKPQYPIDQYSLYPSNIGVVPPQQQQPQQQQQQQQTQYGDPFFEHPGMAYNPVSGYQYHDYQDAGYFQQQVAMDSYPQPGYDASGDVIMPMLEESWQNFMTQIRQ</sequence>
<keyword evidence="9" id="KW-1185">Reference proteome</keyword>
<dbReference type="GO" id="GO:0006351">
    <property type="term" value="P:DNA-templated transcription"/>
    <property type="evidence" value="ECO:0007669"/>
    <property type="project" value="InterPro"/>
</dbReference>
<feature type="compositionally biased region" description="Polar residues" evidence="4">
    <location>
        <begin position="840"/>
        <end position="867"/>
    </location>
</feature>
<comment type="caution">
    <text evidence="8">The sequence shown here is derived from an EMBL/GenBank/DDBJ whole genome shotgun (WGS) entry which is preliminary data.</text>
</comment>
<dbReference type="OrthoDB" id="424974at2759"/>
<dbReference type="InterPro" id="IPR007219">
    <property type="entry name" value="XnlR_reg_dom"/>
</dbReference>
<feature type="chain" id="PRO_5040454524" evidence="5">
    <location>
        <begin position="20"/>
        <end position="970"/>
    </location>
</feature>
<dbReference type="PANTHER" id="PTHR31001:SF56">
    <property type="entry name" value="ZN(2)-C6 FUNGAL-TYPE DOMAIN-CONTAINING PROTEIN"/>
    <property type="match status" value="1"/>
</dbReference>
<dbReference type="PANTHER" id="PTHR31001">
    <property type="entry name" value="UNCHARACTERIZED TRANSCRIPTIONAL REGULATORY PROTEIN"/>
    <property type="match status" value="1"/>
</dbReference>
<evidence type="ECO:0000256" key="5">
    <source>
        <dbReference type="SAM" id="SignalP"/>
    </source>
</evidence>
<dbReference type="InterPro" id="IPR013087">
    <property type="entry name" value="Znf_C2H2_type"/>
</dbReference>
<evidence type="ECO:0000259" key="7">
    <source>
        <dbReference type="PROSITE" id="PS51379"/>
    </source>
</evidence>
<feature type="domain" description="C2H2-type" evidence="6">
    <location>
        <begin position="89"/>
        <end position="114"/>
    </location>
</feature>
<feature type="compositionally biased region" description="Low complexity" evidence="4">
    <location>
        <begin position="886"/>
        <end position="902"/>
    </location>
</feature>
<dbReference type="PROSITE" id="PS51379">
    <property type="entry name" value="4FE4S_FER_2"/>
    <property type="match status" value="1"/>
</dbReference>
<evidence type="ECO:0000313" key="9">
    <source>
        <dbReference type="Proteomes" id="UP000772434"/>
    </source>
</evidence>
<keyword evidence="3" id="KW-0479">Metal-binding</keyword>
<dbReference type="GO" id="GO:0008270">
    <property type="term" value="F:zinc ion binding"/>
    <property type="evidence" value="ECO:0007669"/>
    <property type="project" value="UniProtKB-KW"/>
</dbReference>
<feature type="compositionally biased region" description="Low complexity" evidence="4">
    <location>
        <begin position="128"/>
        <end position="137"/>
    </location>
</feature>
<dbReference type="InterPro" id="IPR050613">
    <property type="entry name" value="Sec_Metabolite_Reg"/>
</dbReference>
<evidence type="ECO:0000256" key="1">
    <source>
        <dbReference type="ARBA" id="ARBA00004123"/>
    </source>
</evidence>
<dbReference type="PROSITE" id="PS50157">
    <property type="entry name" value="ZINC_FINGER_C2H2_2"/>
    <property type="match status" value="1"/>
</dbReference>
<dbReference type="CDD" id="cd12148">
    <property type="entry name" value="fungal_TF_MHR"/>
    <property type="match status" value="1"/>
</dbReference>
<evidence type="ECO:0000313" key="8">
    <source>
        <dbReference type="EMBL" id="KAF9072338.1"/>
    </source>
</evidence>
<proteinExistence type="predicted"/>
<keyword evidence="2" id="KW-0539">Nucleus</keyword>
<evidence type="ECO:0000256" key="3">
    <source>
        <dbReference type="PROSITE-ProRule" id="PRU00042"/>
    </source>
</evidence>
<dbReference type="PROSITE" id="PS00028">
    <property type="entry name" value="ZINC_FINGER_C2H2_1"/>
    <property type="match status" value="1"/>
</dbReference>
<feature type="region of interest" description="Disordered" evidence="4">
    <location>
        <begin position="128"/>
        <end position="150"/>
    </location>
</feature>
<dbReference type="GO" id="GO:0003677">
    <property type="term" value="F:DNA binding"/>
    <property type="evidence" value="ECO:0007669"/>
    <property type="project" value="InterPro"/>
</dbReference>
<reference evidence="8" key="1">
    <citation type="submission" date="2020-11" db="EMBL/GenBank/DDBJ databases">
        <authorList>
            <consortium name="DOE Joint Genome Institute"/>
            <person name="Ahrendt S."/>
            <person name="Riley R."/>
            <person name="Andreopoulos W."/>
            <person name="Labutti K."/>
            <person name="Pangilinan J."/>
            <person name="Ruiz-Duenas F.J."/>
            <person name="Barrasa J.M."/>
            <person name="Sanchez-Garcia M."/>
            <person name="Camarero S."/>
            <person name="Miyauchi S."/>
            <person name="Serrano A."/>
            <person name="Linde D."/>
            <person name="Babiker R."/>
            <person name="Drula E."/>
            <person name="Ayuso-Fernandez I."/>
            <person name="Pacheco R."/>
            <person name="Padilla G."/>
            <person name="Ferreira P."/>
            <person name="Barriuso J."/>
            <person name="Kellner H."/>
            <person name="Castanera R."/>
            <person name="Alfaro M."/>
            <person name="Ramirez L."/>
            <person name="Pisabarro A.G."/>
            <person name="Kuo A."/>
            <person name="Tritt A."/>
            <person name="Lipzen A."/>
            <person name="He G."/>
            <person name="Yan M."/>
            <person name="Ng V."/>
            <person name="Cullen D."/>
            <person name="Martin F."/>
            <person name="Rosso M.-N."/>
            <person name="Henrissat B."/>
            <person name="Hibbett D."/>
            <person name="Martinez A.T."/>
            <person name="Grigoriev I.V."/>
        </authorList>
    </citation>
    <scope>NUCLEOTIDE SEQUENCE</scope>
    <source>
        <strain evidence="8">AH 40177</strain>
    </source>
</reference>
<organism evidence="8 9">
    <name type="scientific">Rhodocollybia butyracea</name>
    <dbReference type="NCBI Taxonomy" id="206335"/>
    <lineage>
        <taxon>Eukaryota</taxon>
        <taxon>Fungi</taxon>
        <taxon>Dikarya</taxon>
        <taxon>Basidiomycota</taxon>
        <taxon>Agaricomycotina</taxon>
        <taxon>Agaricomycetes</taxon>
        <taxon>Agaricomycetidae</taxon>
        <taxon>Agaricales</taxon>
        <taxon>Marasmiineae</taxon>
        <taxon>Omphalotaceae</taxon>
        <taxon>Rhodocollybia</taxon>
    </lineage>
</organism>
<evidence type="ECO:0000256" key="4">
    <source>
        <dbReference type="SAM" id="MobiDB-lite"/>
    </source>
</evidence>
<feature type="compositionally biased region" description="Low complexity" evidence="4">
    <location>
        <begin position="820"/>
        <end position="839"/>
    </location>
</feature>
<dbReference type="AlphaFoldDB" id="A0A9P5PYP4"/>
<dbReference type="Proteomes" id="UP000772434">
    <property type="component" value="Unassembled WGS sequence"/>
</dbReference>
<feature type="domain" description="4Fe-4S ferredoxin-type" evidence="7">
    <location>
        <begin position="162"/>
        <end position="194"/>
    </location>
</feature>
<dbReference type="EMBL" id="JADNRY010000025">
    <property type="protein sequence ID" value="KAF9072338.1"/>
    <property type="molecule type" value="Genomic_DNA"/>
</dbReference>
<feature type="region of interest" description="Disordered" evidence="4">
    <location>
        <begin position="790"/>
        <end position="902"/>
    </location>
</feature>
<evidence type="ECO:0000256" key="2">
    <source>
        <dbReference type="ARBA" id="ARBA00023242"/>
    </source>
</evidence>
<comment type="subcellular location">
    <subcellularLocation>
        <location evidence="1">Nucleus</location>
    </subcellularLocation>
</comment>
<evidence type="ECO:0000259" key="6">
    <source>
        <dbReference type="PROSITE" id="PS50157"/>
    </source>
</evidence>
<protein>
    <submittedName>
        <fullName evidence="8">Fungal-specific transcription factor domain-containing protein</fullName>
    </submittedName>
</protein>
<dbReference type="GO" id="GO:0005634">
    <property type="term" value="C:nucleus"/>
    <property type="evidence" value="ECO:0007669"/>
    <property type="project" value="UniProtKB-SubCell"/>
</dbReference>